<organism evidence="1 2">
    <name type="scientific">Yersinia bercovieri ATCC 43970</name>
    <dbReference type="NCBI Taxonomy" id="349968"/>
    <lineage>
        <taxon>Bacteria</taxon>
        <taxon>Pseudomonadati</taxon>
        <taxon>Pseudomonadota</taxon>
        <taxon>Gammaproteobacteria</taxon>
        <taxon>Enterobacterales</taxon>
        <taxon>Yersiniaceae</taxon>
        <taxon>Yersinia</taxon>
    </lineage>
</organism>
<keyword evidence="2" id="KW-1185">Reference proteome</keyword>
<reference evidence="1" key="1">
    <citation type="submission" date="2008-12" db="EMBL/GenBank/DDBJ databases">
        <title>Annotation of the Yersinia bercovieri ATCC 43970 genome.</title>
        <authorList>
            <person name="Read T.D."/>
            <person name="Akmal A."/>
            <person name="Bishop-Lilly K."/>
            <person name="Chen P.E."/>
            <person name="Cook C."/>
            <person name="Kiley M.P."/>
            <person name="Lentz S."/>
            <person name="Mateczun A."/>
            <person name="Nagarajan N."/>
            <person name="Nolan N."/>
            <person name="Osborne B.I."/>
            <person name="Pop M."/>
            <person name="Sozhamannan S."/>
            <person name="Stewart A.C."/>
            <person name="Sulakvelidze A."/>
            <person name="Thomason B."/>
            <person name="Willner K."/>
            <person name="Zwick M.E."/>
        </authorList>
    </citation>
    <scope>NUCLEOTIDE SEQUENCE [LARGE SCALE GENOMIC DNA]</scope>
    <source>
        <strain evidence="1">ATCC 43970</strain>
    </source>
</reference>
<comment type="caution">
    <text evidence="1">The sequence shown here is derived from an EMBL/GenBank/DDBJ whole genome shotgun (WGS) entry which is preliminary data.</text>
</comment>
<sequence length="55" mass="5957">MDNGNQSHCASAQKNAGKLFNCCVAVQLNGVNITINLDLNKMPLNSEINVIWIAI</sequence>
<dbReference type="Proteomes" id="UP000010319">
    <property type="component" value="Unassembled WGS sequence"/>
</dbReference>
<proteinExistence type="predicted"/>
<name>A0ABP2E1K6_YERBE</name>
<evidence type="ECO:0000313" key="2">
    <source>
        <dbReference type="Proteomes" id="UP000010319"/>
    </source>
</evidence>
<gene>
    <name evidence="1" type="ORF">yberc0001_7890</name>
</gene>
<protein>
    <submittedName>
        <fullName evidence="1">Uncharacterized protein</fullName>
    </submittedName>
</protein>
<dbReference type="EMBL" id="AALC02000030">
    <property type="protein sequence ID" value="EEQ06327.1"/>
    <property type="molecule type" value="Genomic_DNA"/>
</dbReference>
<accession>A0ABP2E1K6</accession>
<evidence type="ECO:0000313" key="1">
    <source>
        <dbReference type="EMBL" id="EEQ06327.1"/>
    </source>
</evidence>